<evidence type="ECO:0000256" key="1">
    <source>
        <dbReference type="ARBA" id="ARBA00023015"/>
    </source>
</evidence>
<dbReference type="InterPro" id="IPR035472">
    <property type="entry name" value="RpiR-like_SIS"/>
</dbReference>
<dbReference type="Pfam" id="PF01380">
    <property type="entry name" value="SIS"/>
    <property type="match status" value="1"/>
</dbReference>
<dbReference type="EMBL" id="JAUSVK010000001">
    <property type="protein sequence ID" value="MDQ0393448.1"/>
    <property type="molecule type" value="Genomic_DNA"/>
</dbReference>
<dbReference type="InterPro" id="IPR046348">
    <property type="entry name" value="SIS_dom_sf"/>
</dbReference>
<keyword evidence="2 6" id="KW-0238">DNA-binding</keyword>
<dbReference type="PROSITE" id="PS51071">
    <property type="entry name" value="HTH_RPIR"/>
    <property type="match status" value="1"/>
</dbReference>
<name>A0ABU0FFR3_9HYPH</name>
<dbReference type="InterPro" id="IPR009057">
    <property type="entry name" value="Homeodomain-like_sf"/>
</dbReference>
<sequence length="278" mass="29271">MTKQANSNLDGHHKRVNAPGPLALLEASIPDLSNAAARAAVYIVENAEKVVRYSLKDLSKFSRAGEASIVRLCQTAGFSGFSDFKLALAADLALKHANGDPQSGRDGHQLSAMGHELARSIVATAEMTDEALLERLASRFRTCNRIDLYGAGVSGIVAELFSYRLLRAGLNAHAIRDITLAHEVANGLTASSAAIAISESGVTANTIDFLRVARSTGAFTLAVTCNVRSPLAKQADAVLPMAKLTIPAYGGFINAVPRAVYLAEAMAALLPPINSAME</sequence>
<evidence type="ECO:0000259" key="4">
    <source>
        <dbReference type="PROSITE" id="PS51071"/>
    </source>
</evidence>
<dbReference type="PANTHER" id="PTHR30514:SF9">
    <property type="entry name" value="TRANSCRIPTIONAL REGULATOR"/>
    <property type="match status" value="1"/>
</dbReference>
<dbReference type="RefSeq" id="WP_307428807.1">
    <property type="nucleotide sequence ID" value="NZ_JAUSVK010000001.1"/>
</dbReference>
<dbReference type="CDD" id="cd05013">
    <property type="entry name" value="SIS_RpiR"/>
    <property type="match status" value="1"/>
</dbReference>
<evidence type="ECO:0000256" key="2">
    <source>
        <dbReference type="ARBA" id="ARBA00023125"/>
    </source>
</evidence>
<dbReference type="InterPro" id="IPR000281">
    <property type="entry name" value="HTH_RpiR"/>
</dbReference>
<dbReference type="Proteomes" id="UP001237448">
    <property type="component" value="Unassembled WGS sequence"/>
</dbReference>
<reference evidence="6 7" key="1">
    <citation type="submission" date="2023-07" db="EMBL/GenBank/DDBJ databases">
        <title>Genomic Encyclopedia of Type Strains, Phase IV (KMG-IV): sequencing the most valuable type-strain genomes for metagenomic binning, comparative biology and taxonomic classification.</title>
        <authorList>
            <person name="Goeker M."/>
        </authorList>
    </citation>
    <scope>NUCLEOTIDE SEQUENCE [LARGE SCALE GENOMIC DNA]</scope>
    <source>
        <strain evidence="6 7">DSM 5896</strain>
    </source>
</reference>
<dbReference type="PROSITE" id="PS51464">
    <property type="entry name" value="SIS"/>
    <property type="match status" value="1"/>
</dbReference>
<dbReference type="InterPro" id="IPR036388">
    <property type="entry name" value="WH-like_DNA-bd_sf"/>
</dbReference>
<dbReference type="GO" id="GO:0003677">
    <property type="term" value="F:DNA binding"/>
    <property type="evidence" value="ECO:0007669"/>
    <property type="project" value="UniProtKB-KW"/>
</dbReference>
<dbReference type="InterPro" id="IPR047640">
    <property type="entry name" value="RpiR-like"/>
</dbReference>
<feature type="domain" description="HTH rpiR-type" evidence="4">
    <location>
        <begin position="19"/>
        <end position="95"/>
    </location>
</feature>
<evidence type="ECO:0000256" key="3">
    <source>
        <dbReference type="ARBA" id="ARBA00023163"/>
    </source>
</evidence>
<dbReference type="Pfam" id="PF01418">
    <property type="entry name" value="HTH_6"/>
    <property type="match status" value="1"/>
</dbReference>
<dbReference type="PANTHER" id="PTHR30514">
    <property type="entry name" value="GLUCOKINASE"/>
    <property type="match status" value="1"/>
</dbReference>
<dbReference type="InterPro" id="IPR001347">
    <property type="entry name" value="SIS_dom"/>
</dbReference>
<dbReference type="SUPFAM" id="SSF53697">
    <property type="entry name" value="SIS domain"/>
    <property type="match status" value="1"/>
</dbReference>
<feature type="domain" description="SIS" evidence="5">
    <location>
        <begin position="136"/>
        <end position="278"/>
    </location>
</feature>
<comment type="caution">
    <text evidence="6">The sequence shown here is derived from an EMBL/GenBank/DDBJ whole genome shotgun (WGS) entry which is preliminary data.</text>
</comment>
<keyword evidence="7" id="KW-1185">Reference proteome</keyword>
<accession>A0ABU0FFR3</accession>
<keyword evidence="3" id="KW-0804">Transcription</keyword>
<organism evidence="6 7">
    <name type="scientific">Labrys monachus</name>
    <dbReference type="NCBI Taxonomy" id="217067"/>
    <lineage>
        <taxon>Bacteria</taxon>
        <taxon>Pseudomonadati</taxon>
        <taxon>Pseudomonadota</taxon>
        <taxon>Alphaproteobacteria</taxon>
        <taxon>Hyphomicrobiales</taxon>
        <taxon>Xanthobacteraceae</taxon>
        <taxon>Labrys</taxon>
    </lineage>
</organism>
<evidence type="ECO:0000259" key="5">
    <source>
        <dbReference type="PROSITE" id="PS51464"/>
    </source>
</evidence>
<dbReference type="SUPFAM" id="SSF46689">
    <property type="entry name" value="Homeodomain-like"/>
    <property type="match status" value="1"/>
</dbReference>
<protein>
    <submittedName>
        <fullName evidence="6">DNA-binding MurR/RpiR family transcriptional regulator</fullName>
    </submittedName>
</protein>
<dbReference type="Gene3D" id="1.10.10.10">
    <property type="entry name" value="Winged helix-like DNA-binding domain superfamily/Winged helix DNA-binding domain"/>
    <property type="match status" value="1"/>
</dbReference>
<evidence type="ECO:0000313" key="6">
    <source>
        <dbReference type="EMBL" id="MDQ0393448.1"/>
    </source>
</evidence>
<keyword evidence="1" id="KW-0805">Transcription regulation</keyword>
<gene>
    <name evidence="6" type="ORF">J3R73_003240</name>
</gene>
<dbReference type="Gene3D" id="3.40.50.10490">
    <property type="entry name" value="Glucose-6-phosphate isomerase like protein, domain 1"/>
    <property type="match status" value="1"/>
</dbReference>
<evidence type="ECO:0000313" key="7">
    <source>
        <dbReference type="Proteomes" id="UP001237448"/>
    </source>
</evidence>
<proteinExistence type="predicted"/>